<dbReference type="RefSeq" id="WP_142458645.1">
    <property type="nucleotide sequence ID" value="NZ_FXTJ01000004.1"/>
</dbReference>
<evidence type="ECO:0008006" key="4">
    <source>
        <dbReference type="Google" id="ProtNLM"/>
    </source>
</evidence>
<evidence type="ECO:0000313" key="3">
    <source>
        <dbReference type="Proteomes" id="UP000317484"/>
    </source>
</evidence>
<protein>
    <recommendedName>
        <fullName evidence="4">Big-1 domain-containing protein</fullName>
    </recommendedName>
</protein>
<sequence length="1077" mass="114781">MKGDFTRRTFRERNHYRSVLMQQGRVQLDADWNEQAEIQDHLDRTTTRDTIGRHGAPIGCAGMEIVCSTGDVTTGCAGADLRISAGRYYVDGILCENDADVPLVAQPDLPRVKLPDDAGRYVAYLDVWAEHVTALERPELREVALGGPDTATRSRTIWQVRLCREDRETCPAPDEEWTPPEGTGEPGQLRARAQAPQTDEGPCVVPATAGYRRLENQLYRVEIRDGSPPLRQEGGALTDDHYGYPSPDVEDAADAPADVPAEKAYDSPAADDESSAVTFVWSRENGSVTARLVDIQGPTLIIAAPGRDTDLGFAKNDWVEAISSDHTRRGEPGLLVQLEEATGTKLTVRGWDEGAPTLDSLGADPVVRRWDSDGAVTLVVPTDPGQWTDLEDGVQVQFEAGSFRTGDYWLIPARSANLTGEVVDPALAGDVEWPRDDGEPLFRPPVGIEHHYAPLALLDRVDGRWTRCADCRNLFPPLGGLLDMEYAGGDGQETLPGQPLPQPLEVSVTDGARPVAGVAVRFEAADADGRLAEEAEQLPDSTAWAITATTDSDGVASCYWRPVGDPARPSQRVTASLVGSDGKAHGSPIRFSASLSLADRVWFEAGDCGGLTDVTTVQGALDQLVTARSVAVVGGNGQSGAPGSDLPLPAEVLVRTDCGPVAGAEVRFTVASGAVAAETADLGTATTTVDLTTGADGVAPCWWRLGADEQVQPLVAELLPDDAPVEQPTTVAFTASLERGRDDWPGLRVTDVVTLGEPPQPLLNDGMITGETLTLGVGVVLDGSPLPATVNGKPVLTVTADLPYPFSDSDRNLWFPDGDADVIGTTPLTLAGNVALGQVGDDPAITWTPTDGSAHFLPRLLGKMSELDRGDRVLCHLTLTGRAVADSADGDRRVVNGLALGRPGSANRTDLELPTVDHVHGADFTLWFWLVTEVTDLVVVPTRAGLLRRKTVRDAIDLSLPRDEMRARLTAGVRVLHGREPDLGAAERAAALGFRNGNGNGRRLVVVVDERYAEAAAIARDGLQQAGVELELIPTTDLVAAVQARTAADQQLDGVVTDDASIRPLTDLGGFTKAIRL</sequence>
<accession>A0A521DYK0</accession>
<proteinExistence type="predicted"/>
<name>A0A521DYK0_9ACTN</name>
<dbReference type="AlphaFoldDB" id="A0A521DYK0"/>
<dbReference type="EMBL" id="FXTJ01000004">
    <property type="protein sequence ID" value="SMO76692.1"/>
    <property type="molecule type" value="Genomic_DNA"/>
</dbReference>
<evidence type="ECO:0000256" key="1">
    <source>
        <dbReference type="SAM" id="MobiDB-lite"/>
    </source>
</evidence>
<reference evidence="2 3" key="1">
    <citation type="submission" date="2017-05" db="EMBL/GenBank/DDBJ databases">
        <authorList>
            <person name="Varghese N."/>
            <person name="Submissions S."/>
        </authorList>
    </citation>
    <scope>NUCLEOTIDE SEQUENCE [LARGE SCALE GENOMIC DNA]</scope>
    <source>
        <strain evidence="2 3">DSM 46834</strain>
    </source>
</reference>
<organism evidence="2 3">
    <name type="scientific">Geodermatophilus aquaeductus</name>
    <dbReference type="NCBI Taxonomy" id="1564161"/>
    <lineage>
        <taxon>Bacteria</taxon>
        <taxon>Bacillati</taxon>
        <taxon>Actinomycetota</taxon>
        <taxon>Actinomycetes</taxon>
        <taxon>Geodermatophilales</taxon>
        <taxon>Geodermatophilaceae</taxon>
        <taxon>Geodermatophilus</taxon>
    </lineage>
</organism>
<gene>
    <name evidence="2" type="ORF">SAMN06273567_10419</name>
</gene>
<dbReference type="Pfam" id="PF20129">
    <property type="entry name" value="DUF6519"/>
    <property type="match status" value="3"/>
</dbReference>
<keyword evidence="3" id="KW-1185">Reference proteome</keyword>
<dbReference type="Proteomes" id="UP000317484">
    <property type="component" value="Unassembled WGS sequence"/>
</dbReference>
<feature type="region of interest" description="Disordered" evidence="1">
    <location>
        <begin position="225"/>
        <end position="254"/>
    </location>
</feature>
<dbReference type="InterPro" id="IPR045392">
    <property type="entry name" value="DUF6519"/>
</dbReference>
<feature type="region of interest" description="Disordered" evidence="1">
    <location>
        <begin position="169"/>
        <end position="188"/>
    </location>
</feature>
<evidence type="ECO:0000313" key="2">
    <source>
        <dbReference type="EMBL" id="SMO76692.1"/>
    </source>
</evidence>